<dbReference type="InterPro" id="IPR015035">
    <property type="entry name" value="DUF1918"/>
</dbReference>
<dbReference type="EMBL" id="VIWY01000005">
    <property type="protein sequence ID" value="TWG12566.1"/>
    <property type="molecule type" value="Genomic_DNA"/>
</dbReference>
<protein>
    <submittedName>
        <fullName evidence="2">Uncharacterized protein DUF1918</fullName>
    </submittedName>
</protein>
<dbReference type="SUPFAM" id="SSF50118">
    <property type="entry name" value="Cell growth inhibitor/plasmid maintenance toxic component"/>
    <property type="match status" value="1"/>
</dbReference>
<sequence>MKAHIGDRIIVAGVHVGIEKRVGVITGIEHPDGTPPYTVRWINDDHTSLFYPGPESRVEPSHRHPAATAP</sequence>
<keyword evidence="3" id="KW-1185">Reference proteome</keyword>
<evidence type="ECO:0000259" key="1">
    <source>
        <dbReference type="Pfam" id="PF08940"/>
    </source>
</evidence>
<dbReference type="OrthoDB" id="4828144at2"/>
<dbReference type="Proteomes" id="UP000320239">
    <property type="component" value="Unassembled WGS sequence"/>
</dbReference>
<dbReference type="RefSeq" id="WP_122978863.1">
    <property type="nucleotide sequence ID" value="NZ_BOMX01000095.1"/>
</dbReference>
<dbReference type="AlphaFoldDB" id="A0A561VLS0"/>
<organism evidence="2 3">
    <name type="scientific">Actinoplanes teichomyceticus</name>
    <dbReference type="NCBI Taxonomy" id="1867"/>
    <lineage>
        <taxon>Bacteria</taxon>
        <taxon>Bacillati</taxon>
        <taxon>Actinomycetota</taxon>
        <taxon>Actinomycetes</taxon>
        <taxon>Micromonosporales</taxon>
        <taxon>Micromonosporaceae</taxon>
        <taxon>Actinoplanes</taxon>
    </lineage>
</organism>
<proteinExistence type="predicted"/>
<evidence type="ECO:0000313" key="3">
    <source>
        <dbReference type="Proteomes" id="UP000320239"/>
    </source>
</evidence>
<evidence type="ECO:0000313" key="2">
    <source>
        <dbReference type="EMBL" id="TWG12566.1"/>
    </source>
</evidence>
<dbReference type="Gene3D" id="2.30.30.440">
    <property type="entry name" value="Domain of unknown function DUF1918"/>
    <property type="match status" value="1"/>
</dbReference>
<accession>A0A561VLS0</accession>
<dbReference type="Pfam" id="PF08940">
    <property type="entry name" value="DUF1918"/>
    <property type="match status" value="1"/>
</dbReference>
<reference evidence="2 3" key="1">
    <citation type="submission" date="2019-06" db="EMBL/GenBank/DDBJ databases">
        <title>Sequencing the genomes of 1000 actinobacteria strains.</title>
        <authorList>
            <person name="Klenk H.-P."/>
        </authorList>
    </citation>
    <scope>NUCLEOTIDE SEQUENCE [LARGE SCALE GENOMIC DNA]</scope>
    <source>
        <strain evidence="2 3">DSM 43866</strain>
    </source>
</reference>
<comment type="caution">
    <text evidence="2">The sequence shown here is derived from an EMBL/GenBank/DDBJ whole genome shotgun (WGS) entry which is preliminary data.</text>
</comment>
<feature type="domain" description="DUF1918" evidence="1">
    <location>
        <begin position="1"/>
        <end position="58"/>
    </location>
</feature>
<name>A0A561VLS0_ACTTI</name>
<gene>
    <name evidence="2" type="ORF">FHX34_105433</name>
</gene>